<keyword evidence="7" id="KW-0067">ATP-binding</keyword>
<comment type="caution">
    <text evidence="10">The sequence shown here is derived from an EMBL/GenBank/DDBJ whole genome shotgun (WGS) entry which is preliminary data.</text>
</comment>
<dbReference type="InterPro" id="IPR005467">
    <property type="entry name" value="His_kinase_dom"/>
</dbReference>
<dbReference type="Pfam" id="PF02518">
    <property type="entry name" value="HATPase_c"/>
    <property type="match status" value="1"/>
</dbReference>
<sequence>MSKELIFKPRARLMLQLGEQLIRNESIALLELIKNAYDADASKVKVIMKNIDEPEKGSIIIEDDGSGMTEDIIKNVWMEPGSDYKENLFKKGIKTPKFKRLPLGEKGIGRFAAHKLGELITLITRANNEQEILLKIDWTAFEKNRYLEDVPIKLIKRKPQIFKNGTGTRIEIKKLRRAWTRGMLRDVYRSIQSFTSPFETYDSFQIIFETDHQDWIEDLLTMGDIKDYALFKFKCVIKGNRIEKFYYEFKPWPSMQKVTGRVIDETDQYIKKRLLLVDDSKEINLDKFNIGPVVFEGYIFDLDPKILSLGVPDKKVLKEYLKVNGGIRVYRDGIRVYDYGEPGNDWLNLGIRRVNEPTKRISSNIIVSAVHISREKSTDLIEKTNREGFIENEAFDELKKALLYSLGQIEVLRYEDKEKIRVAYGLKSAKVKEPVVGEILNLKKVIEKSIKEERTKRDIFRYLDRIESRYREMREILLRGAGAGLTLSVVVHEIEKIIGELKRAVKQKTDQKIDIKRIKNLIEHLAKLVEGYSIIIKKSKIETCNLKILINQAIFNMEFRFNVHEIKIHKAYNKKDDISIKCARNLVINSIINILDNSIWWLEYKYKRQKFEKKIFIDISEIIEDYISIVIADNGPGLTLPPEEITKPFVSAKPDGMGLGLHIVDEIMKAHGGFLKFPEADEVDVPEDFKKGFIVLLAFKKEGEK</sequence>
<dbReference type="GO" id="GO:0005524">
    <property type="term" value="F:ATP binding"/>
    <property type="evidence" value="ECO:0007669"/>
    <property type="project" value="UniProtKB-KW"/>
</dbReference>
<dbReference type="InterPro" id="IPR003594">
    <property type="entry name" value="HATPase_dom"/>
</dbReference>
<dbReference type="GO" id="GO:0000160">
    <property type="term" value="P:phosphorelay signal transduction system"/>
    <property type="evidence" value="ECO:0007669"/>
    <property type="project" value="UniProtKB-KW"/>
</dbReference>
<dbReference type="SUPFAM" id="SSF55874">
    <property type="entry name" value="ATPase domain of HSP90 chaperone/DNA topoisomerase II/histidine kinase"/>
    <property type="match status" value="2"/>
</dbReference>
<dbReference type="EC" id="2.7.13.3" evidence="2"/>
<comment type="catalytic activity">
    <reaction evidence="1">
        <text>ATP + protein L-histidine = ADP + protein N-phospho-L-histidine.</text>
        <dbReference type="EC" id="2.7.13.3"/>
    </reaction>
</comment>
<evidence type="ECO:0000256" key="8">
    <source>
        <dbReference type="ARBA" id="ARBA00023012"/>
    </source>
</evidence>
<gene>
    <name evidence="10" type="ORF">ENG63_09585</name>
</gene>
<dbReference type="EMBL" id="DRBS01000355">
    <property type="protein sequence ID" value="HDD45091.1"/>
    <property type="molecule type" value="Genomic_DNA"/>
</dbReference>
<proteinExistence type="predicted"/>
<dbReference type="PANTHER" id="PTHR43065">
    <property type="entry name" value="SENSOR HISTIDINE KINASE"/>
    <property type="match status" value="1"/>
</dbReference>
<dbReference type="PRINTS" id="PR00344">
    <property type="entry name" value="BCTRLSENSOR"/>
</dbReference>
<evidence type="ECO:0000256" key="2">
    <source>
        <dbReference type="ARBA" id="ARBA00012438"/>
    </source>
</evidence>
<dbReference type="AlphaFoldDB" id="A0A7C0YAP7"/>
<dbReference type="PROSITE" id="PS50109">
    <property type="entry name" value="HIS_KIN"/>
    <property type="match status" value="1"/>
</dbReference>
<dbReference type="InterPro" id="IPR036890">
    <property type="entry name" value="HATPase_C_sf"/>
</dbReference>
<feature type="domain" description="Histidine kinase" evidence="9">
    <location>
        <begin position="489"/>
        <end position="677"/>
    </location>
</feature>
<evidence type="ECO:0000256" key="7">
    <source>
        <dbReference type="ARBA" id="ARBA00022840"/>
    </source>
</evidence>
<keyword evidence="8" id="KW-0902">Two-component regulatory system</keyword>
<evidence type="ECO:0000256" key="5">
    <source>
        <dbReference type="ARBA" id="ARBA00022741"/>
    </source>
</evidence>
<dbReference type="Proteomes" id="UP000886289">
    <property type="component" value="Unassembled WGS sequence"/>
</dbReference>
<evidence type="ECO:0000313" key="10">
    <source>
        <dbReference type="EMBL" id="HDD45091.1"/>
    </source>
</evidence>
<keyword evidence="3" id="KW-0597">Phosphoprotein</keyword>
<evidence type="ECO:0000256" key="6">
    <source>
        <dbReference type="ARBA" id="ARBA00022777"/>
    </source>
</evidence>
<keyword evidence="4" id="KW-0808">Transferase</keyword>
<evidence type="ECO:0000259" key="9">
    <source>
        <dbReference type="PROSITE" id="PS50109"/>
    </source>
</evidence>
<evidence type="ECO:0000256" key="3">
    <source>
        <dbReference type="ARBA" id="ARBA00022553"/>
    </source>
</evidence>
<dbReference type="GO" id="GO:0004673">
    <property type="term" value="F:protein histidine kinase activity"/>
    <property type="evidence" value="ECO:0007669"/>
    <property type="project" value="UniProtKB-EC"/>
</dbReference>
<dbReference type="Gene3D" id="3.30.565.10">
    <property type="entry name" value="Histidine kinase-like ATPase, C-terminal domain"/>
    <property type="match status" value="2"/>
</dbReference>
<keyword evidence="5" id="KW-0547">Nucleotide-binding</keyword>
<dbReference type="InterPro" id="IPR004358">
    <property type="entry name" value="Sig_transdc_His_kin-like_C"/>
</dbReference>
<name>A0A7C0YAP7_DESA2</name>
<evidence type="ECO:0000256" key="4">
    <source>
        <dbReference type="ARBA" id="ARBA00022679"/>
    </source>
</evidence>
<evidence type="ECO:0000256" key="1">
    <source>
        <dbReference type="ARBA" id="ARBA00000085"/>
    </source>
</evidence>
<protein>
    <recommendedName>
        <fullName evidence="2">histidine kinase</fullName>
        <ecNumber evidence="2">2.7.13.3</ecNumber>
    </recommendedName>
</protein>
<dbReference type="Pfam" id="PF13589">
    <property type="entry name" value="HATPase_c_3"/>
    <property type="match status" value="1"/>
</dbReference>
<organism evidence="10">
    <name type="scientific">Desulfofervidus auxilii</name>
    <dbReference type="NCBI Taxonomy" id="1621989"/>
    <lineage>
        <taxon>Bacteria</taxon>
        <taxon>Pseudomonadati</taxon>
        <taxon>Thermodesulfobacteriota</taxon>
        <taxon>Candidatus Desulfofervidia</taxon>
        <taxon>Candidatus Desulfofervidales</taxon>
        <taxon>Candidatus Desulfofervidaceae</taxon>
        <taxon>Candidatus Desulfofervidus</taxon>
    </lineage>
</organism>
<keyword evidence="6" id="KW-0418">Kinase</keyword>
<dbReference type="PANTHER" id="PTHR43065:SF10">
    <property type="entry name" value="PEROXIDE STRESS-ACTIVATED HISTIDINE KINASE MAK3"/>
    <property type="match status" value="1"/>
</dbReference>
<reference evidence="10" key="1">
    <citation type="journal article" date="2020" name="mSystems">
        <title>Genome- and Community-Level Interaction Insights into Carbon Utilization and Element Cycling Functions of Hydrothermarchaeota in Hydrothermal Sediment.</title>
        <authorList>
            <person name="Zhou Z."/>
            <person name="Liu Y."/>
            <person name="Xu W."/>
            <person name="Pan J."/>
            <person name="Luo Z.H."/>
            <person name="Li M."/>
        </authorList>
    </citation>
    <scope>NUCLEOTIDE SEQUENCE [LARGE SCALE GENOMIC DNA]</scope>
    <source>
        <strain evidence="10">HyVt-233</strain>
    </source>
</reference>
<accession>A0A7C0YAP7</accession>